<name>X1E1B6_9ZZZZ</name>
<reference evidence="1" key="1">
    <citation type="journal article" date="2014" name="Front. Microbiol.">
        <title>High frequency of phylogenetically diverse reductive dehalogenase-homologous genes in deep subseafloor sedimentary metagenomes.</title>
        <authorList>
            <person name="Kawai M."/>
            <person name="Futagami T."/>
            <person name="Toyoda A."/>
            <person name="Takaki Y."/>
            <person name="Nishi S."/>
            <person name="Hori S."/>
            <person name="Arai W."/>
            <person name="Tsubouchi T."/>
            <person name="Morono Y."/>
            <person name="Uchiyama I."/>
            <person name="Ito T."/>
            <person name="Fujiyama A."/>
            <person name="Inagaki F."/>
            <person name="Takami H."/>
        </authorList>
    </citation>
    <scope>NUCLEOTIDE SEQUENCE</scope>
    <source>
        <strain evidence="1">Expedition CK06-06</strain>
    </source>
</reference>
<protein>
    <submittedName>
        <fullName evidence="1">Uncharacterized protein</fullName>
    </submittedName>
</protein>
<dbReference type="EMBL" id="BARU01005122">
    <property type="protein sequence ID" value="GAH27051.1"/>
    <property type="molecule type" value="Genomic_DNA"/>
</dbReference>
<comment type="caution">
    <text evidence="1">The sequence shown here is derived from an EMBL/GenBank/DDBJ whole genome shotgun (WGS) entry which is preliminary data.</text>
</comment>
<evidence type="ECO:0000313" key="1">
    <source>
        <dbReference type="EMBL" id="GAH27051.1"/>
    </source>
</evidence>
<accession>X1E1B6</accession>
<organism evidence="1">
    <name type="scientific">marine sediment metagenome</name>
    <dbReference type="NCBI Taxonomy" id="412755"/>
    <lineage>
        <taxon>unclassified sequences</taxon>
        <taxon>metagenomes</taxon>
        <taxon>ecological metagenomes</taxon>
    </lineage>
</organism>
<proteinExistence type="predicted"/>
<sequence length="54" mass="6381">MLDNKLNCFSLKKGKDSDFFTFADLLFVKSLEYWFKSEEISRMQCKTALEGMMD</sequence>
<gene>
    <name evidence="1" type="ORF">S03H2_09878</name>
</gene>
<dbReference type="AlphaFoldDB" id="X1E1B6"/>